<keyword evidence="2" id="KW-1185">Reference proteome</keyword>
<name>A0ABQ3ZZG2_9ACTN</name>
<accession>A0ABQ3ZZG2</accession>
<sequence>MVRSAYFGALDPVGFAPAATQVDRRIVEAAGVLMIHMLAGGVTPILSPAQAFDGPLVLGAVQRYDDETLAVLGLLRRGAIQVRIVDNPLLRDTTDPADRFSLLNAFGSALLRDDFEFSSWPELHEHPELRRELAAQLARDVPGVDGIADGPLRQRLAALVEIDRALRDAGLPMRVTAPPGDGLAARVQAGLETLPEDPVVVALLSRVRSDPSSLRTRSQWRSLIRTLEPGPEAVAKLNGLVNISYNGLVRATLGAEGLNTDAPDYETAILAAKNGMGLALSAKTAELVDDRALSGWLTWQEVRRLRDELLEITSADGRIRYLISRHAEHSLEIARATNTGTSMWAHVKAAPLNIGGSLLGGGVGVLTGDPALVLAGAGAGAALASVANYLTDVFREREAVRHAAARAGELSDRWSPSLVSDTMDYR</sequence>
<protein>
    <recommendedName>
        <fullName evidence="3">Membrane-anchored protein</fullName>
    </recommendedName>
</protein>
<proteinExistence type="predicted"/>
<dbReference type="RefSeq" id="WP_203841034.1">
    <property type="nucleotide sequence ID" value="NZ_BAAATV010000003.1"/>
</dbReference>
<evidence type="ECO:0000313" key="2">
    <source>
        <dbReference type="Proteomes" id="UP000603200"/>
    </source>
</evidence>
<evidence type="ECO:0008006" key="3">
    <source>
        <dbReference type="Google" id="ProtNLM"/>
    </source>
</evidence>
<dbReference type="EMBL" id="BOMN01000101">
    <property type="protein sequence ID" value="GIE23991.1"/>
    <property type="molecule type" value="Genomic_DNA"/>
</dbReference>
<evidence type="ECO:0000313" key="1">
    <source>
        <dbReference type="EMBL" id="GIE23991.1"/>
    </source>
</evidence>
<comment type="caution">
    <text evidence="1">The sequence shown here is derived from an EMBL/GenBank/DDBJ whole genome shotgun (WGS) entry which is preliminary data.</text>
</comment>
<reference evidence="1 2" key="1">
    <citation type="submission" date="2021-01" db="EMBL/GenBank/DDBJ databases">
        <title>Whole genome shotgun sequence of Actinoplanes humidus NBRC 14915.</title>
        <authorList>
            <person name="Komaki H."/>
            <person name="Tamura T."/>
        </authorList>
    </citation>
    <scope>NUCLEOTIDE SEQUENCE [LARGE SCALE GENOMIC DNA]</scope>
    <source>
        <strain evidence="1 2">NBRC 14915</strain>
    </source>
</reference>
<gene>
    <name evidence="1" type="ORF">Ahu01nite_070930</name>
</gene>
<dbReference type="Proteomes" id="UP000603200">
    <property type="component" value="Unassembled WGS sequence"/>
</dbReference>
<organism evidence="1 2">
    <name type="scientific">Winogradskya humida</name>
    <dbReference type="NCBI Taxonomy" id="113566"/>
    <lineage>
        <taxon>Bacteria</taxon>
        <taxon>Bacillati</taxon>
        <taxon>Actinomycetota</taxon>
        <taxon>Actinomycetes</taxon>
        <taxon>Micromonosporales</taxon>
        <taxon>Micromonosporaceae</taxon>
        <taxon>Winogradskya</taxon>
    </lineage>
</organism>